<dbReference type="PANTHER" id="PTHR37550">
    <property type="entry name" value="ANTITOXIN VAPB1"/>
    <property type="match status" value="1"/>
</dbReference>
<gene>
    <name evidence="3" type="ORF">DK847_09910</name>
</gene>
<dbReference type="PANTHER" id="PTHR37550:SF3">
    <property type="entry name" value="ANTITOXIN VAPB1"/>
    <property type="match status" value="1"/>
</dbReference>
<dbReference type="SUPFAM" id="SSF89447">
    <property type="entry name" value="AbrB/MazE/MraZ-like"/>
    <property type="match status" value="1"/>
</dbReference>
<comment type="caution">
    <text evidence="3">The sequence shown here is derived from an EMBL/GenBank/DDBJ whole genome shotgun (WGS) entry which is preliminary data.</text>
</comment>
<accession>A0A2W2BKN9</accession>
<evidence type="ECO:0000313" key="3">
    <source>
        <dbReference type="EMBL" id="PZF76779.1"/>
    </source>
</evidence>
<dbReference type="Gene3D" id="2.10.260.10">
    <property type="match status" value="1"/>
</dbReference>
<reference evidence="4" key="1">
    <citation type="submission" date="2018-06" db="EMBL/GenBank/DDBJ databases">
        <title>Aestuariibacter litoralis strain KCTC 52945T.</title>
        <authorList>
            <person name="Li X."/>
            <person name="Salam N."/>
            <person name="Li J.-L."/>
            <person name="Chen Y.-M."/>
            <person name="Yang Z.-W."/>
            <person name="Zhang L.-Y."/>
            <person name="Han M.-X."/>
            <person name="Xiao M."/>
            <person name="Li W.-J."/>
        </authorList>
    </citation>
    <scope>NUCLEOTIDE SEQUENCE [LARGE SCALE GENOMIC DNA]</scope>
    <source>
        <strain evidence="4">KCTC 52945</strain>
    </source>
</reference>
<evidence type="ECO:0000259" key="2">
    <source>
        <dbReference type="Pfam" id="PF04014"/>
    </source>
</evidence>
<dbReference type="InterPro" id="IPR047976">
    <property type="entry name" value="Anti_VapB2-like"/>
</dbReference>
<organism evidence="3 4">
    <name type="scientific">Aestuariivirga litoralis</name>
    <dbReference type="NCBI Taxonomy" id="2650924"/>
    <lineage>
        <taxon>Bacteria</taxon>
        <taxon>Pseudomonadati</taxon>
        <taxon>Pseudomonadota</taxon>
        <taxon>Alphaproteobacteria</taxon>
        <taxon>Hyphomicrobiales</taxon>
        <taxon>Aestuariivirgaceae</taxon>
        <taxon>Aestuariivirga</taxon>
    </lineage>
</organism>
<dbReference type="InterPro" id="IPR007159">
    <property type="entry name" value="SpoVT-AbrB_dom"/>
</dbReference>
<sequence>MSQSRVFKSNRSQAVRLPKAVALPEHVKQVEIIARGNARVIMPAGGSWADFFAGPRIDDDFLNDRNQPQPQRRDDP</sequence>
<name>A0A2W2BKN9_9HYPH</name>
<evidence type="ECO:0000256" key="1">
    <source>
        <dbReference type="ARBA" id="ARBA00007924"/>
    </source>
</evidence>
<dbReference type="RefSeq" id="WP_111198241.1">
    <property type="nucleotide sequence ID" value="NZ_QKVK01000004.1"/>
</dbReference>
<proteinExistence type="inferred from homology"/>
<comment type="similarity">
    <text evidence="1">Belongs to the VapB family.</text>
</comment>
<dbReference type="InterPro" id="IPR051734">
    <property type="entry name" value="VapB_TA_antitoxins"/>
</dbReference>
<keyword evidence="4" id="KW-1185">Reference proteome</keyword>
<feature type="domain" description="SpoVT-AbrB" evidence="2">
    <location>
        <begin position="6"/>
        <end position="48"/>
    </location>
</feature>
<dbReference type="Pfam" id="PF04014">
    <property type="entry name" value="MazE_antitoxin"/>
    <property type="match status" value="1"/>
</dbReference>
<keyword evidence="3" id="KW-0238">DNA-binding</keyword>
<dbReference type="InterPro" id="IPR037914">
    <property type="entry name" value="SpoVT-AbrB_sf"/>
</dbReference>
<dbReference type="AlphaFoldDB" id="A0A2W2BKN9"/>
<dbReference type="GO" id="GO:0003677">
    <property type="term" value="F:DNA binding"/>
    <property type="evidence" value="ECO:0007669"/>
    <property type="project" value="UniProtKB-KW"/>
</dbReference>
<protein>
    <submittedName>
        <fullName evidence="3">AbrB/MazE/SpoVT family DNA-binding domain-containing protein</fullName>
    </submittedName>
</protein>
<dbReference type="NCBIfam" id="NF040493">
    <property type="entry name" value="TA_anti_VapB"/>
    <property type="match status" value="1"/>
</dbReference>
<dbReference type="Proteomes" id="UP000248795">
    <property type="component" value="Unassembled WGS sequence"/>
</dbReference>
<evidence type="ECO:0000313" key="4">
    <source>
        <dbReference type="Proteomes" id="UP000248795"/>
    </source>
</evidence>
<dbReference type="EMBL" id="QKVK01000004">
    <property type="protein sequence ID" value="PZF76779.1"/>
    <property type="molecule type" value="Genomic_DNA"/>
</dbReference>